<dbReference type="AlphaFoldDB" id="A0AAW1U6A5"/>
<protein>
    <submittedName>
        <fullName evidence="2">Uncharacterized protein</fullName>
    </submittedName>
</protein>
<evidence type="ECO:0000256" key="1">
    <source>
        <dbReference type="SAM" id="SignalP"/>
    </source>
</evidence>
<organism evidence="2 3">
    <name type="scientific">Henosepilachna vigintioctopunctata</name>
    <dbReference type="NCBI Taxonomy" id="420089"/>
    <lineage>
        <taxon>Eukaryota</taxon>
        <taxon>Metazoa</taxon>
        <taxon>Ecdysozoa</taxon>
        <taxon>Arthropoda</taxon>
        <taxon>Hexapoda</taxon>
        <taxon>Insecta</taxon>
        <taxon>Pterygota</taxon>
        <taxon>Neoptera</taxon>
        <taxon>Endopterygota</taxon>
        <taxon>Coleoptera</taxon>
        <taxon>Polyphaga</taxon>
        <taxon>Cucujiformia</taxon>
        <taxon>Coccinelloidea</taxon>
        <taxon>Coccinellidae</taxon>
        <taxon>Epilachninae</taxon>
        <taxon>Epilachnini</taxon>
        <taxon>Henosepilachna</taxon>
    </lineage>
</organism>
<feature type="chain" id="PRO_5044013564" evidence="1">
    <location>
        <begin position="17"/>
        <end position="176"/>
    </location>
</feature>
<feature type="signal peptide" evidence="1">
    <location>
        <begin position="1"/>
        <end position="16"/>
    </location>
</feature>
<keyword evidence="3" id="KW-1185">Reference proteome</keyword>
<name>A0AAW1U6A5_9CUCU</name>
<reference evidence="2 3" key="1">
    <citation type="submission" date="2023-03" db="EMBL/GenBank/DDBJ databases">
        <title>Genome insight into feeding habits of ladybird beetles.</title>
        <authorList>
            <person name="Li H.-S."/>
            <person name="Huang Y.-H."/>
            <person name="Pang H."/>
        </authorList>
    </citation>
    <scope>NUCLEOTIDE SEQUENCE [LARGE SCALE GENOMIC DNA]</scope>
    <source>
        <strain evidence="2">SYSU_2023b</strain>
        <tissue evidence="2">Whole body</tissue>
    </source>
</reference>
<sequence length="176" mass="20470">MASILVVFCLIVYVLSDDTCKRPEDLEAKKSHCYKNHVDILDRIHETSQSLLNFAKKTLGREVIEDEKVPEKCEYYQCVLQELHLLNSNKIPIYEVIKTWIEENVIFSSGTELLKRLTLCNESLTNSTVSNLRFRGDLTTEEYRNEESDSIRKCDLDAEFFRCLSLQNGCSIFKYP</sequence>
<accession>A0AAW1U6A5</accession>
<keyword evidence="1" id="KW-0732">Signal</keyword>
<dbReference type="Proteomes" id="UP001431783">
    <property type="component" value="Unassembled WGS sequence"/>
</dbReference>
<proteinExistence type="predicted"/>
<gene>
    <name evidence="2" type="ORF">WA026_020751</name>
</gene>
<evidence type="ECO:0000313" key="3">
    <source>
        <dbReference type="Proteomes" id="UP001431783"/>
    </source>
</evidence>
<dbReference type="EMBL" id="JARQZJ010000045">
    <property type="protein sequence ID" value="KAK9878108.1"/>
    <property type="molecule type" value="Genomic_DNA"/>
</dbReference>
<comment type="caution">
    <text evidence="2">The sequence shown here is derived from an EMBL/GenBank/DDBJ whole genome shotgun (WGS) entry which is preliminary data.</text>
</comment>
<evidence type="ECO:0000313" key="2">
    <source>
        <dbReference type="EMBL" id="KAK9878108.1"/>
    </source>
</evidence>